<dbReference type="SUPFAM" id="SSF50022">
    <property type="entry name" value="ISP domain"/>
    <property type="match status" value="1"/>
</dbReference>
<comment type="caution">
    <text evidence="7">The sequence shown here is derived from an EMBL/GenBank/DDBJ whole genome shotgun (WGS) entry which is preliminary data.</text>
</comment>
<dbReference type="PANTHER" id="PTHR21266:SF59">
    <property type="entry name" value="BLR4922 PROTEIN"/>
    <property type="match status" value="1"/>
</dbReference>
<keyword evidence="7" id="KW-0223">Dioxygenase</keyword>
<evidence type="ECO:0000256" key="3">
    <source>
        <dbReference type="ARBA" id="ARBA00023002"/>
    </source>
</evidence>
<dbReference type="GO" id="GO:0046872">
    <property type="term" value="F:metal ion binding"/>
    <property type="evidence" value="ECO:0007669"/>
    <property type="project" value="UniProtKB-KW"/>
</dbReference>
<evidence type="ECO:0000256" key="1">
    <source>
        <dbReference type="ARBA" id="ARBA00022714"/>
    </source>
</evidence>
<dbReference type="Gene3D" id="3.90.380.10">
    <property type="entry name" value="Naphthalene 1,2-dioxygenase Alpha Subunit, Chain A, domain 1"/>
    <property type="match status" value="1"/>
</dbReference>
<dbReference type="InterPro" id="IPR017941">
    <property type="entry name" value="Rieske_2Fe-2S"/>
</dbReference>
<dbReference type="GO" id="GO:0051537">
    <property type="term" value="F:2 iron, 2 sulfur cluster binding"/>
    <property type="evidence" value="ECO:0007669"/>
    <property type="project" value="UniProtKB-KW"/>
</dbReference>
<dbReference type="PANTHER" id="PTHR21266">
    <property type="entry name" value="IRON-SULFUR DOMAIN CONTAINING PROTEIN"/>
    <property type="match status" value="1"/>
</dbReference>
<dbReference type="GO" id="GO:0051213">
    <property type="term" value="F:dioxygenase activity"/>
    <property type="evidence" value="ECO:0007669"/>
    <property type="project" value="UniProtKB-KW"/>
</dbReference>
<dbReference type="EMBL" id="PGTN01000015">
    <property type="protein sequence ID" value="PJF48424.1"/>
    <property type="molecule type" value="Genomic_DNA"/>
</dbReference>
<dbReference type="SUPFAM" id="SSF55961">
    <property type="entry name" value="Bet v1-like"/>
    <property type="match status" value="1"/>
</dbReference>
<keyword evidence="5" id="KW-0411">Iron-sulfur</keyword>
<dbReference type="InterPro" id="IPR044043">
    <property type="entry name" value="VanA_C_cat"/>
</dbReference>
<proteinExistence type="predicted"/>
<evidence type="ECO:0000313" key="7">
    <source>
        <dbReference type="EMBL" id="PJF48424.1"/>
    </source>
</evidence>
<evidence type="ECO:0000256" key="2">
    <source>
        <dbReference type="ARBA" id="ARBA00022723"/>
    </source>
</evidence>
<keyword evidence="4" id="KW-0408">Iron</keyword>
<dbReference type="GO" id="GO:0004497">
    <property type="term" value="F:monooxygenase activity"/>
    <property type="evidence" value="ECO:0007669"/>
    <property type="project" value="UniProtKB-ARBA"/>
</dbReference>
<accession>A0A2M8QF53</accession>
<gene>
    <name evidence="7" type="ORF">CUN48_03640</name>
</gene>
<feature type="domain" description="Rieske" evidence="6">
    <location>
        <begin position="11"/>
        <end position="114"/>
    </location>
</feature>
<dbReference type="InterPro" id="IPR050584">
    <property type="entry name" value="Cholesterol_7-desaturase"/>
</dbReference>
<dbReference type="Pfam" id="PF19112">
    <property type="entry name" value="VanA_C"/>
    <property type="match status" value="1"/>
</dbReference>
<keyword evidence="3" id="KW-0560">Oxidoreductase</keyword>
<evidence type="ECO:0000259" key="6">
    <source>
        <dbReference type="PROSITE" id="PS51296"/>
    </source>
</evidence>
<organism evidence="7 8">
    <name type="scientific">Candidatus Thermofonsia Clade 3 bacterium</name>
    <dbReference type="NCBI Taxonomy" id="2364212"/>
    <lineage>
        <taxon>Bacteria</taxon>
        <taxon>Bacillati</taxon>
        <taxon>Chloroflexota</taxon>
        <taxon>Candidatus Thermofontia</taxon>
        <taxon>Candidatus Thermofonsia Clade 3</taxon>
    </lineage>
</organism>
<evidence type="ECO:0000256" key="5">
    <source>
        <dbReference type="ARBA" id="ARBA00023014"/>
    </source>
</evidence>
<name>A0A2M8QF53_9CHLR</name>
<dbReference type="Pfam" id="PF00355">
    <property type="entry name" value="Rieske"/>
    <property type="match status" value="1"/>
</dbReference>
<evidence type="ECO:0000313" key="8">
    <source>
        <dbReference type="Proteomes" id="UP000230790"/>
    </source>
</evidence>
<protein>
    <submittedName>
        <fullName evidence="7">Aromatic ring-hydroxylating dioxygenase subunit alpha</fullName>
    </submittedName>
</protein>
<reference evidence="7 8" key="1">
    <citation type="submission" date="2017-11" db="EMBL/GenBank/DDBJ databases">
        <title>Evolution of Phototrophy in the Chloroflexi Phylum Driven by Horizontal Gene Transfer.</title>
        <authorList>
            <person name="Ward L.M."/>
            <person name="Hemp J."/>
            <person name="Shih P.M."/>
            <person name="Mcglynn S.E."/>
            <person name="Fischer W."/>
        </authorList>
    </citation>
    <scope>NUCLEOTIDE SEQUENCE [LARGE SCALE GENOMIC DNA]</scope>
    <source>
        <strain evidence="7">JP3_7</strain>
    </source>
</reference>
<dbReference type="Gene3D" id="2.102.10.10">
    <property type="entry name" value="Rieske [2Fe-2S] iron-sulphur domain"/>
    <property type="match status" value="1"/>
</dbReference>
<evidence type="ECO:0000256" key="4">
    <source>
        <dbReference type="ARBA" id="ARBA00023004"/>
    </source>
</evidence>
<dbReference type="Proteomes" id="UP000230790">
    <property type="component" value="Unassembled WGS sequence"/>
</dbReference>
<keyword evidence="1" id="KW-0001">2Fe-2S</keyword>
<dbReference type="InterPro" id="IPR036922">
    <property type="entry name" value="Rieske_2Fe-2S_sf"/>
</dbReference>
<dbReference type="PROSITE" id="PS51296">
    <property type="entry name" value="RIESKE"/>
    <property type="match status" value="1"/>
</dbReference>
<dbReference type="GO" id="GO:0016705">
    <property type="term" value="F:oxidoreductase activity, acting on paired donors, with incorporation or reduction of molecular oxygen"/>
    <property type="evidence" value="ECO:0007669"/>
    <property type="project" value="UniProtKB-ARBA"/>
</dbReference>
<keyword evidence="2" id="KW-0479">Metal-binding</keyword>
<dbReference type="CDD" id="cd03469">
    <property type="entry name" value="Rieske_RO_Alpha_N"/>
    <property type="match status" value="1"/>
</dbReference>
<sequence>MIPDPVLLNDWHPVASLQQLDAQPVLGVRLLGEDLVVWRSGDAVMVWQDLCIHRGTRLSLGEIVGETLACPYHGWRYGLDGRCVHIPAHPGQKPPDKARAKTYRAQVKYGLVWASLGAPQHDVPPFAEWDDPSYRKVLCGPYRVKASGPRVIENFLDVGHFPFVHEGILGDRAYPEIMDYEAEITDEGVIARNVRVYQPDPYGTGVGDYVTYVYRALRPLTAYLLKQSAQRLAIQLMVTPHDLVDSTAWMWMAMNYGHETPVEAFVAFQDRIFGQDAPIVQSQRPELLPLDLQAELHLKSDRTAIAYRKWLNQLGLTIGAA</sequence>
<dbReference type="AlphaFoldDB" id="A0A2M8QF53"/>